<accession>A0A0A8Y9S2</accession>
<evidence type="ECO:0000313" key="1">
    <source>
        <dbReference type="EMBL" id="JAD22088.1"/>
    </source>
</evidence>
<proteinExistence type="predicted"/>
<reference evidence="1" key="1">
    <citation type="submission" date="2014-09" db="EMBL/GenBank/DDBJ databases">
        <authorList>
            <person name="Magalhaes I.L.F."/>
            <person name="Oliveira U."/>
            <person name="Santos F.R."/>
            <person name="Vidigal T.H.D.A."/>
            <person name="Brescovit A.D."/>
            <person name="Santos A.J."/>
        </authorList>
    </citation>
    <scope>NUCLEOTIDE SEQUENCE</scope>
    <source>
        <tissue evidence="1">Shoot tissue taken approximately 20 cm above the soil surface</tissue>
    </source>
</reference>
<name>A0A0A8Y9S2_ARUDO</name>
<protein>
    <submittedName>
        <fullName evidence="1">Uncharacterized protein</fullName>
    </submittedName>
</protein>
<reference evidence="1" key="2">
    <citation type="journal article" date="2015" name="Data Brief">
        <title>Shoot transcriptome of the giant reed, Arundo donax.</title>
        <authorList>
            <person name="Barrero R.A."/>
            <person name="Guerrero F.D."/>
            <person name="Moolhuijzen P."/>
            <person name="Goolsby J.A."/>
            <person name="Tidwell J."/>
            <person name="Bellgard S.E."/>
            <person name="Bellgard M.I."/>
        </authorList>
    </citation>
    <scope>NUCLEOTIDE SEQUENCE</scope>
    <source>
        <tissue evidence="1">Shoot tissue taken approximately 20 cm above the soil surface</tissue>
    </source>
</reference>
<dbReference type="EMBL" id="GBRH01275807">
    <property type="protein sequence ID" value="JAD22088.1"/>
    <property type="molecule type" value="Transcribed_RNA"/>
</dbReference>
<organism evidence="1">
    <name type="scientific">Arundo donax</name>
    <name type="common">Giant reed</name>
    <name type="synonym">Donax arundinaceus</name>
    <dbReference type="NCBI Taxonomy" id="35708"/>
    <lineage>
        <taxon>Eukaryota</taxon>
        <taxon>Viridiplantae</taxon>
        <taxon>Streptophyta</taxon>
        <taxon>Embryophyta</taxon>
        <taxon>Tracheophyta</taxon>
        <taxon>Spermatophyta</taxon>
        <taxon>Magnoliopsida</taxon>
        <taxon>Liliopsida</taxon>
        <taxon>Poales</taxon>
        <taxon>Poaceae</taxon>
        <taxon>PACMAD clade</taxon>
        <taxon>Arundinoideae</taxon>
        <taxon>Arundineae</taxon>
        <taxon>Arundo</taxon>
    </lineage>
</organism>
<sequence>MVKNSPPVLSLLAWASILQLLPA</sequence>
<dbReference type="AlphaFoldDB" id="A0A0A8Y9S2"/>